<feature type="binding site" evidence="2">
    <location>
        <position position="291"/>
    </location>
    <ligand>
        <name>Zn(2+)</name>
        <dbReference type="ChEBI" id="CHEBI:29105"/>
        <note>catalytic</note>
    </ligand>
</feature>
<dbReference type="EC" id="3.4.17.19" evidence="1"/>
<protein>
    <recommendedName>
        <fullName evidence="1">Metal-dependent carboxypeptidase</fullName>
        <ecNumber evidence="1">3.4.17.19</ecNumber>
    </recommendedName>
</protein>
<gene>
    <name evidence="4" type="ORF">EDB95_1435</name>
</gene>
<comment type="catalytic activity">
    <reaction evidence="1">
        <text>Release of a C-terminal amino acid with broad specificity, except for -Pro.</text>
        <dbReference type="EC" id="3.4.17.19"/>
    </reaction>
</comment>
<dbReference type="CDD" id="cd06460">
    <property type="entry name" value="M32_Taq"/>
    <property type="match status" value="1"/>
</dbReference>
<keyword evidence="1 2" id="KW-0479">Metal-binding</keyword>
<comment type="similarity">
    <text evidence="1">Belongs to the peptidase M32 family.</text>
</comment>
<dbReference type="GO" id="GO:0006508">
    <property type="term" value="P:proteolysis"/>
    <property type="evidence" value="ECO:0007669"/>
    <property type="project" value="UniProtKB-UniRule"/>
</dbReference>
<dbReference type="PANTHER" id="PTHR34217:SF1">
    <property type="entry name" value="CARBOXYPEPTIDASE 1"/>
    <property type="match status" value="1"/>
</dbReference>
<evidence type="ECO:0000256" key="2">
    <source>
        <dbReference type="PIRSR" id="PIRSR006615-1"/>
    </source>
</evidence>
<comment type="function">
    <text evidence="1">Broad specificity carboxypetidase that releases amino acids sequentially from the C-terminus, including neutral, aromatic, polar and basic residues.</text>
</comment>
<evidence type="ECO:0000256" key="3">
    <source>
        <dbReference type="PIRSR" id="PIRSR006615-2"/>
    </source>
</evidence>
<comment type="caution">
    <text evidence="4">The sequence shown here is derived from an EMBL/GenBank/DDBJ whole genome shotgun (WGS) entry which is preliminary data.</text>
</comment>
<dbReference type="OrthoDB" id="9772308at2"/>
<dbReference type="PANTHER" id="PTHR34217">
    <property type="entry name" value="METAL-DEPENDENT CARBOXYPEPTIDASE"/>
    <property type="match status" value="1"/>
</dbReference>
<dbReference type="PIRSF" id="PIRSF006615">
    <property type="entry name" value="Zn_crbxpep_Taq"/>
    <property type="match status" value="1"/>
</dbReference>
<keyword evidence="1" id="KW-0378">Hydrolase</keyword>
<feature type="binding site" evidence="2">
    <location>
        <position position="265"/>
    </location>
    <ligand>
        <name>Zn(2+)</name>
        <dbReference type="ChEBI" id="CHEBI:29105"/>
        <note>catalytic</note>
    </ligand>
</feature>
<evidence type="ECO:0000313" key="4">
    <source>
        <dbReference type="EMBL" id="TDX00411.1"/>
    </source>
</evidence>
<dbReference type="GO" id="GO:0004181">
    <property type="term" value="F:metallocarboxypeptidase activity"/>
    <property type="evidence" value="ECO:0007669"/>
    <property type="project" value="UniProtKB-UniRule"/>
</dbReference>
<dbReference type="AlphaFoldDB" id="A0A4R8DTD6"/>
<organism evidence="4 5">
    <name type="scientific">Dinghuibacter silviterrae</name>
    <dbReference type="NCBI Taxonomy" id="1539049"/>
    <lineage>
        <taxon>Bacteria</taxon>
        <taxon>Pseudomonadati</taxon>
        <taxon>Bacteroidota</taxon>
        <taxon>Chitinophagia</taxon>
        <taxon>Chitinophagales</taxon>
        <taxon>Chitinophagaceae</taxon>
        <taxon>Dinghuibacter</taxon>
    </lineage>
</organism>
<dbReference type="Proteomes" id="UP000294498">
    <property type="component" value="Unassembled WGS sequence"/>
</dbReference>
<keyword evidence="1" id="KW-0482">Metalloprotease</keyword>
<feature type="active site" description="Proton donor/acceptor" evidence="3">
    <location>
        <position position="262"/>
    </location>
</feature>
<accession>A0A4R8DTD6</accession>
<dbReference type="EMBL" id="SODV01000001">
    <property type="protein sequence ID" value="TDX00411.1"/>
    <property type="molecule type" value="Genomic_DNA"/>
</dbReference>
<dbReference type="Gene3D" id="1.10.1370.30">
    <property type="match status" value="1"/>
</dbReference>
<keyword evidence="5" id="KW-1185">Reference proteome</keyword>
<dbReference type="PROSITE" id="PS52034">
    <property type="entry name" value="PEPTIDASE_M32"/>
    <property type="match status" value="1"/>
</dbReference>
<keyword evidence="1 4" id="KW-0121">Carboxypeptidase</keyword>
<dbReference type="Pfam" id="PF02074">
    <property type="entry name" value="Peptidase_M32"/>
    <property type="match status" value="1"/>
</dbReference>
<name>A0A4R8DTD6_9BACT</name>
<sequence length="496" mass="55905">MPDLYAQYVEKLQRVADLRYSAAVLQWDQETYMPPKGEGARARQLATLSELAHERFTGEEMGALLRSLGGANGLNPCEARNVALSLEDYTREQKLPSDFVRTLSAATSAAFQAWIASREANDFSVFAPHLDKLVTLKRQEADLKGYEGHPYNALLNDYEKGATVAWLDGLFGALTAPLKALLDEIGRAPQVDSRALHGHFPKAQQWSWGLDLLHRMGLDKTAFRQDLSEHPFTTNFASTDVRVTTRISETDFTSMTWSCIHEGGHALYEQGLPAEEYGLPLGEPCSLSIHESQSRLWENNLGRSLAFWEGLWPVLTSYFPGTFGSAETFYKGINRVEPSLIRTEADELTYHFHILIRYELEKALIGGTLSVRDIPEYWAASYHKYLGLKVPDDRRGCLQDVHWSHGSFGYFPTYTLGSLYAAQLFKACVRETPGLDAGIRAGDYSLLLKWLREKIHRHGRFFLSNDLCKEATGEGLDAEVFLAYARDKYRDIYGHA</sequence>
<dbReference type="SUPFAM" id="SSF55486">
    <property type="entry name" value="Metalloproteases ('zincins'), catalytic domain"/>
    <property type="match status" value="1"/>
</dbReference>
<evidence type="ECO:0000313" key="5">
    <source>
        <dbReference type="Proteomes" id="UP000294498"/>
    </source>
</evidence>
<keyword evidence="1" id="KW-0645">Protease</keyword>
<reference evidence="4 5" key="1">
    <citation type="submission" date="2019-03" db="EMBL/GenBank/DDBJ databases">
        <title>Genomic Encyclopedia of Type Strains, Phase IV (KMG-IV): sequencing the most valuable type-strain genomes for metagenomic binning, comparative biology and taxonomic classification.</title>
        <authorList>
            <person name="Goeker M."/>
        </authorList>
    </citation>
    <scope>NUCLEOTIDE SEQUENCE [LARGE SCALE GENOMIC DNA]</scope>
    <source>
        <strain evidence="4 5">DSM 100059</strain>
    </source>
</reference>
<comment type="cofactor">
    <cofactor evidence="2">
        <name>Zn(2+)</name>
        <dbReference type="ChEBI" id="CHEBI:29105"/>
    </cofactor>
    <text evidence="2">Binds 1 zinc ion per subunit.</text>
</comment>
<keyword evidence="2" id="KW-0862">Zinc</keyword>
<proteinExistence type="inferred from homology"/>
<dbReference type="RefSeq" id="WP_133992037.1">
    <property type="nucleotide sequence ID" value="NZ_SODV01000001.1"/>
</dbReference>
<dbReference type="GO" id="GO:0046872">
    <property type="term" value="F:metal ion binding"/>
    <property type="evidence" value="ECO:0007669"/>
    <property type="project" value="UniProtKB-KW"/>
</dbReference>
<evidence type="ECO:0000256" key="1">
    <source>
        <dbReference type="PIRNR" id="PIRNR006615"/>
    </source>
</evidence>
<feature type="binding site" evidence="2">
    <location>
        <position position="261"/>
    </location>
    <ligand>
        <name>Zn(2+)</name>
        <dbReference type="ChEBI" id="CHEBI:29105"/>
        <note>catalytic</note>
    </ligand>
</feature>
<dbReference type="InterPro" id="IPR001333">
    <property type="entry name" value="Peptidase_M32_Taq"/>
</dbReference>
<dbReference type="PRINTS" id="PR00998">
    <property type="entry name" value="CRBOXYPTASET"/>
</dbReference>